<dbReference type="PROSITE" id="PS50600">
    <property type="entry name" value="ULP_PROTEASE"/>
    <property type="match status" value="1"/>
</dbReference>
<sequence length="272" mass="30552">MASSTVDDDVMLLNYNDAVIYTRDLRLVVENDWLNDSIMHFYLELLQQESSEGHDYFMDPSVVSFFMQHCNDHEDIEDFVTSAPFPKDHGRIFIAVNDKMSAAADSGASWMQHAPRGCATAQGTHWSLLLMTIGTLPSADKISVGAYHFDSHGECNLKVAVEIATKIAKYIYKSNARVISCKTPQQVNGYDCGIHVLTAARVLASLNNIDFHQQKHFHEQELHKTIAVQHARNPGPAMRQAISDTIVNMASDQEVTFKRGDAGNWIWKTNCY</sequence>
<dbReference type="EMBL" id="JAGRRH010000024">
    <property type="protein sequence ID" value="KAG7343259.1"/>
    <property type="molecule type" value="Genomic_DNA"/>
</dbReference>
<proteinExistence type="predicted"/>
<accession>A0A9K3PFS0</accession>
<dbReference type="PANTHER" id="PTHR46468:SF1">
    <property type="entry name" value="SENTRIN-SPECIFIC PROTEASE 8"/>
    <property type="match status" value="1"/>
</dbReference>
<dbReference type="InterPro" id="IPR003653">
    <property type="entry name" value="Peptidase_C48_C"/>
</dbReference>
<dbReference type="GO" id="GO:0008234">
    <property type="term" value="F:cysteine-type peptidase activity"/>
    <property type="evidence" value="ECO:0007669"/>
    <property type="project" value="UniProtKB-KW"/>
</dbReference>
<evidence type="ECO:0000256" key="2">
    <source>
        <dbReference type="ARBA" id="ARBA00022801"/>
    </source>
</evidence>
<evidence type="ECO:0000256" key="3">
    <source>
        <dbReference type="ARBA" id="ARBA00022807"/>
    </source>
</evidence>
<organism evidence="5 6">
    <name type="scientific">Nitzschia inconspicua</name>
    <dbReference type="NCBI Taxonomy" id="303405"/>
    <lineage>
        <taxon>Eukaryota</taxon>
        <taxon>Sar</taxon>
        <taxon>Stramenopiles</taxon>
        <taxon>Ochrophyta</taxon>
        <taxon>Bacillariophyta</taxon>
        <taxon>Bacillariophyceae</taxon>
        <taxon>Bacillariophycidae</taxon>
        <taxon>Bacillariales</taxon>
        <taxon>Bacillariaceae</taxon>
        <taxon>Nitzschia</taxon>
    </lineage>
</organism>
<dbReference type="Pfam" id="PF02902">
    <property type="entry name" value="Peptidase_C48"/>
    <property type="match status" value="1"/>
</dbReference>
<reference evidence="5" key="1">
    <citation type="journal article" date="2021" name="Sci. Rep.">
        <title>Diploid genomic architecture of Nitzschia inconspicua, an elite biomass production diatom.</title>
        <authorList>
            <person name="Oliver A."/>
            <person name="Podell S."/>
            <person name="Pinowska A."/>
            <person name="Traller J.C."/>
            <person name="Smith S.R."/>
            <person name="McClure R."/>
            <person name="Beliaev A."/>
            <person name="Bohutskyi P."/>
            <person name="Hill E.A."/>
            <person name="Rabines A."/>
            <person name="Zheng H."/>
            <person name="Allen L.Z."/>
            <person name="Kuo A."/>
            <person name="Grigoriev I.V."/>
            <person name="Allen A.E."/>
            <person name="Hazlebeck D."/>
            <person name="Allen E.E."/>
        </authorList>
    </citation>
    <scope>NUCLEOTIDE SEQUENCE</scope>
    <source>
        <strain evidence="5">Hildebrandi</strain>
    </source>
</reference>
<dbReference type="AlphaFoldDB" id="A0A9K3PFS0"/>
<gene>
    <name evidence="5" type="ORF">IV203_021204</name>
</gene>
<comment type="caution">
    <text evidence="5">The sequence shown here is derived from an EMBL/GenBank/DDBJ whole genome shotgun (WGS) entry which is preliminary data.</text>
</comment>
<dbReference type="GO" id="GO:0006508">
    <property type="term" value="P:proteolysis"/>
    <property type="evidence" value="ECO:0007669"/>
    <property type="project" value="UniProtKB-KW"/>
</dbReference>
<dbReference type="InterPro" id="IPR044613">
    <property type="entry name" value="Nep1/2-like"/>
</dbReference>
<keyword evidence="3" id="KW-0788">Thiol protease</keyword>
<dbReference type="PANTHER" id="PTHR46468">
    <property type="entry name" value="SENTRIN-SPECIFIC PROTEASE 8"/>
    <property type="match status" value="1"/>
</dbReference>
<dbReference type="GO" id="GO:0019784">
    <property type="term" value="F:deNEDDylase activity"/>
    <property type="evidence" value="ECO:0007669"/>
    <property type="project" value="InterPro"/>
</dbReference>
<reference evidence="5" key="2">
    <citation type="submission" date="2021-04" db="EMBL/GenBank/DDBJ databases">
        <authorList>
            <person name="Podell S."/>
        </authorList>
    </citation>
    <scope>NUCLEOTIDE SEQUENCE</scope>
    <source>
        <strain evidence="5">Hildebrandi</strain>
    </source>
</reference>
<name>A0A9K3PFS0_9STRA</name>
<evidence type="ECO:0000313" key="6">
    <source>
        <dbReference type="Proteomes" id="UP000693970"/>
    </source>
</evidence>
<feature type="domain" description="Ubiquitin-like protease family profile" evidence="4">
    <location>
        <begin position="18"/>
        <end position="203"/>
    </location>
</feature>
<protein>
    <submittedName>
        <fullName evidence="5">Ulp1 protease family protein</fullName>
    </submittedName>
</protein>
<keyword evidence="6" id="KW-1185">Reference proteome</keyword>
<dbReference type="GO" id="GO:0000338">
    <property type="term" value="P:protein deneddylation"/>
    <property type="evidence" value="ECO:0007669"/>
    <property type="project" value="TreeGrafter"/>
</dbReference>
<keyword evidence="1 5" id="KW-0645">Protease</keyword>
<dbReference type="OrthoDB" id="5065855at2759"/>
<evidence type="ECO:0000313" key="5">
    <source>
        <dbReference type="EMBL" id="KAG7343259.1"/>
    </source>
</evidence>
<keyword evidence="2" id="KW-0378">Hydrolase</keyword>
<dbReference type="Proteomes" id="UP000693970">
    <property type="component" value="Unassembled WGS sequence"/>
</dbReference>
<evidence type="ECO:0000256" key="1">
    <source>
        <dbReference type="ARBA" id="ARBA00022670"/>
    </source>
</evidence>
<evidence type="ECO:0000259" key="4">
    <source>
        <dbReference type="PROSITE" id="PS50600"/>
    </source>
</evidence>